<evidence type="ECO:0000313" key="2">
    <source>
        <dbReference type="EMBL" id="CDW22213.1"/>
    </source>
</evidence>
<proteinExistence type="predicted"/>
<sequence length="183" mass="21311">MRTPFKRRDGVSFLFSFNIPSLICILLSLFITSSVSYQSSDPGPYRKRDNSELISSLFLNPIKKGLALAGIEEEFNRSEFRNKGKKVMERPLRNYARGFLVRPMKKNDLKDVKDFMTRPTKRIFEMELEKKQAKDFLMGPIRSDSARDFLMRALKKEGKEEEMRKDISVFILRPMKKGGRSEG</sequence>
<protein>
    <submittedName>
        <fullName evidence="2">Uncharacterized protein</fullName>
    </submittedName>
</protein>
<dbReference type="AlphaFoldDB" id="A0A0K2T879"/>
<keyword evidence="1" id="KW-0812">Transmembrane</keyword>
<accession>A0A0K2T879</accession>
<reference evidence="2" key="1">
    <citation type="submission" date="2014-05" db="EMBL/GenBank/DDBJ databases">
        <authorList>
            <person name="Chronopoulou M."/>
        </authorList>
    </citation>
    <scope>NUCLEOTIDE SEQUENCE</scope>
    <source>
        <tissue evidence="2">Whole organism</tissue>
    </source>
</reference>
<feature type="transmembrane region" description="Helical" evidence="1">
    <location>
        <begin position="12"/>
        <end position="31"/>
    </location>
</feature>
<dbReference type="EMBL" id="HACA01004852">
    <property type="protein sequence ID" value="CDW22213.1"/>
    <property type="molecule type" value="Transcribed_RNA"/>
</dbReference>
<evidence type="ECO:0000256" key="1">
    <source>
        <dbReference type="SAM" id="Phobius"/>
    </source>
</evidence>
<organism evidence="2">
    <name type="scientific">Lepeophtheirus salmonis</name>
    <name type="common">Salmon louse</name>
    <name type="synonym">Caligus salmonis</name>
    <dbReference type="NCBI Taxonomy" id="72036"/>
    <lineage>
        <taxon>Eukaryota</taxon>
        <taxon>Metazoa</taxon>
        <taxon>Ecdysozoa</taxon>
        <taxon>Arthropoda</taxon>
        <taxon>Crustacea</taxon>
        <taxon>Multicrustacea</taxon>
        <taxon>Hexanauplia</taxon>
        <taxon>Copepoda</taxon>
        <taxon>Siphonostomatoida</taxon>
        <taxon>Caligidae</taxon>
        <taxon>Lepeophtheirus</taxon>
    </lineage>
</organism>
<name>A0A0K2T879_LEPSM</name>
<keyword evidence="1" id="KW-1133">Transmembrane helix</keyword>
<keyword evidence="1" id="KW-0472">Membrane</keyword>
<dbReference type="OrthoDB" id="10658450at2759"/>